<organism evidence="1 2">
    <name type="scientific">Serratia odorifera</name>
    <dbReference type="NCBI Taxonomy" id="618"/>
    <lineage>
        <taxon>Bacteria</taxon>
        <taxon>Pseudomonadati</taxon>
        <taxon>Pseudomonadota</taxon>
        <taxon>Gammaproteobacteria</taxon>
        <taxon>Enterobacterales</taxon>
        <taxon>Yersiniaceae</taxon>
        <taxon>Serratia</taxon>
    </lineage>
</organism>
<proteinExistence type="predicted"/>
<accession>A0A3S4EHJ0</accession>
<dbReference type="Proteomes" id="UP000281391">
    <property type="component" value="Chromosome"/>
</dbReference>
<dbReference type="NCBIfam" id="NF041491">
    <property type="entry name" value="membrane_YniD"/>
    <property type="match status" value="1"/>
</dbReference>
<name>A0A3S4EHJ0_SEROD</name>
<protein>
    <submittedName>
        <fullName evidence="1">Uncharacterized protein</fullName>
    </submittedName>
</protein>
<evidence type="ECO:0000313" key="1">
    <source>
        <dbReference type="EMBL" id="VDZ63964.1"/>
    </source>
</evidence>
<evidence type="ECO:0000313" key="2">
    <source>
        <dbReference type="Proteomes" id="UP000281391"/>
    </source>
</evidence>
<dbReference type="EMBL" id="LR134117">
    <property type="protein sequence ID" value="VDZ63964.1"/>
    <property type="molecule type" value="Genomic_DNA"/>
</dbReference>
<gene>
    <name evidence="1" type="primary">yniD</name>
    <name evidence="1" type="ORF">NCTC11214_04734</name>
</gene>
<dbReference type="AlphaFoldDB" id="A0A3S4EHJ0"/>
<reference evidence="1 2" key="1">
    <citation type="submission" date="2018-12" db="EMBL/GenBank/DDBJ databases">
        <authorList>
            <consortium name="Pathogen Informatics"/>
        </authorList>
    </citation>
    <scope>NUCLEOTIDE SEQUENCE [LARGE SCALE GENOMIC DNA]</scope>
    <source>
        <strain evidence="1 2">NCTC11214</strain>
    </source>
</reference>
<dbReference type="InterPro" id="IPR048084">
    <property type="entry name" value="YniD-like"/>
</dbReference>
<sequence>MASKRMRSKHWKMFLILLLICLALLLLRWAAMVFG</sequence>
<dbReference type="KEGG" id="sof:NCTC11214_04734"/>